<evidence type="ECO:0000313" key="2">
    <source>
        <dbReference type="Proteomes" id="UP000224567"/>
    </source>
</evidence>
<gene>
    <name evidence="1" type="ORF">CQW23_29590</name>
</gene>
<protein>
    <recommendedName>
        <fullName evidence="3">Pentatricopeptide repeat-containing protein</fullName>
    </recommendedName>
</protein>
<reference evidence="2" key="2">
    <citation type="journal article" date="2017" name="J. Anim. Genet.">
        <title>Multiple reference genome sequences of hot pepper reveal the massive evolution of plant disease resistance genes by retroduplication.</title>
        <authorList>
            <person name="Kim S."/>
            <person name="Park J."/>
            <person name="Yeom S.-I."/>
            <person name="Kim Y.-M."/>
            <person name="Seo E."/>
            <person name="Kim K.-T."/>
            <person name="Kim M.-S."/>
            <person name="Lee J.M."/>
            <person name="Cheong K."/>
            <person name="Shin H.-S."/>
            <person name="Kim S.-B."/>
            <person name="Han K."/>
            <person name="Lee J."/>
            <person name="Park M."/>
            <person name="Lee H.-A."/>
            <person name="Lee H.-Y."/>
            <person name="Lee Y."/>
            <person name="Oh S."/>
            <person name="Lee J.H."/>
            <person name="Choi E."/>
            <person name="Choi E."/>
            <person name="Lee S.E."/>
            <person name="Jeon J."/>
            <person name="Kim H."/>
            <person name="Choi G."/>
            <person name="Song H."/>
            <person name="Lee J."/>
            <person name="Lee S.-C."/>
            <person name="Kwon J.-K."/>
            <person name="Lee H.-Y."/>
            <person name="Koo N."/>
            <person name="Hong Y."/>
            <person name="Kim R.W."/>
            <person name="Kang W.-H."/>
            <person name="Huh J.H."/>
            <person name="Kang B.-C."/>
            <person name="Yang T.-J."/>
            <person name="Lee Y.-H."/>
            <person name="Bennetzen J.L."/>
            <person name="Choi D."/>
        </authorList>
    </citation>
    <scope>NUCLEOTIDE SEQUENCE [LARGE SCALE GENOMIC DNA]</scope>
    <source>
        <strain evidence="2">cv. PBC81</strain>
    </source>
</reference>
<keyword evidence="2" id="KW-1185">Reference proteome</keyword>
<sequence>MLHHVRIPRLVIFTKSVQTLTESSSLKLGDGNFCDSVSARKVFDEMPQRDLVSWYQKDLLCFCVNTKSLVQTQQLHAFAIIHGLLPTSTSISDALILRYIAFSSNSRIVQMMFNQSLPFSRSAFLYNTLIRARTMMGVADVHIFTFDVYNGMLRSGDVQMIILSLLCSSFVPIIRRLKKGWRNGTKQFIGESVEHFCVGQITYFWTDVTC</sequence>
<reference evidence="1 2" key="1">
    <citation type="journal article" date="2017" name="Genome Biol.">
        <title>New reference genome sequences of hot pepper reveal the massive evolution of plant disease-resistance genes by retroduplication.</title>
        <authorList>
            <person name="Kim S."/>
            <person name="Park J."/>
            <person name="Yeom S.I."/>
            <person name="Kim Y.M."/>
            <person name="Seo E."/>
            <person name="Kim K.T."/>
            <person name="Kim M.S."/>
            <person name="Lee J.M."/>
            <person name="Cheong K."/>
            <person name="Shin H.S."/>
            <person name="Kim S.B."/>
            <person name="Han K."/>
            <person name="Lee J."/>
            <person name="Park M."/>
            <person name="Lee H.A."/>
            <person name="Lee H.Y."/>
            <person name="Lee Y."/>
            <person name="Oh S."/>
            <person name="Lee J.H."/>
            <person name="Choi E."/>
            <person name="Choi E."/>
            <person name="Lee S.E."/>
            <person name="Jeon J."/>
            <person name="Kim H."/>
            <person name="Choi G."/>
            <person name="Song H."/>
            <person name="Lee J."/>
            <person name="Lee S.C."/>
            <person name="Kwon J.K."/>
            <person name="Lee H.Y."/>
            <person name="Koo N."/>
            <person name="Hong Y."/>
            <person name="Kim R.W."/>
            <person name="Kang W.H."/>
            <person name="Huh J.H."/>
            <person name="Kang B.C."/>
            <person name="Yang T.J."/>
            <person name="Lee Y.H."/>
            <person name="Bennetzen J.L."/>
            <person name="Choi D."/>
        </authorList>
    </citation>
    <scope>NUCLEOTIDE SEQUENCE [LARGE SCALE GENOMIC DNA]</scope>
    <source>
        <strain evidence="2">cv. PBC81</strain>
    </source>
</reference>
<evidence type="ECO:0008006" key="3">
    <source>
        <dbReference type="Google" id="ProtNLM"/>
    </source>
</evidence>
<proteinExistence type="predicted"/>
<dbReference type="Proteomes" id="UP000224567">
    <property type="component" value="Unassembled WGS sequence"/>
</dbReference>
<comment type="caution">
    <text evidence="1">The sequence shown here is derived from an EMBL/GenBank/DDBJ whole genome shotgun (WGS) entry which is preliminary data.</text>
</comment>
<dbReference type="EMBL" id="MLFT02000012">
    <property type="protein sequence ID" value="PHT33253.1"/>
    <property type="molecule type" value="Genomic_DNA"/>
</dbReference>
<dbReference type="AlphaFoldDB" id="A0A2G2VJX2"/>
<evidence type="ECO:0000313" key="1">
    <source>
        <dbReference type="EMBL" id="PHT33253.1"/>
    </source>
</evidence>
<name>A0A2G2VJX2_CAPBA</name>
<accession>A0A2G2VJX2</accession>
<organism evidence="1 2">
    <name type="scientific">Capsicum baccatum</name>
    <name type="common">Peruvian pepper</name>
    <dbReference type="NCBI Taxonomy" id="33114"/>
    <lineage>
        <taxon>Eukaryota</taxon>
        <taxon>Viridiplantae</taxon>
        <taxon>Streptophyta</taxon>
        <taxon>Embryophyta</taxon>
        <taxon>Tracheophyta</taxon>
        <taxon>Spermatophyta</taxon>
        <taxon>Magnoliopsida</taxon>
        <taxon>eudicotyledons</taxon>
        <taxon>Gunneridae</taxon>
        <taxon>Pentapetalae</taxon>
        <taxon>asterids</taxon>
        <taxon>lamiids</taxon>
        <taxon>Solanales</taxon>
        <taxon>Solanaceae</taxon>
        <taxon>Solanoideae</taxon>
        <taxon>Capsiceae</taxon>
        <taxon>Capsicum</taxon>
    </lineage>
</organism>